<sequence length="153" mass="15462">MTTREARRAGLARLAVSTITPYVVGAAVTAAAFLLFKGSFADEIATHFTLDGTADGFRSPGAAFGLYLLIFGTEAAGSVAALFSVKGPRAGGSVAAFSWGLSAATAYLFVVVMRASTDLGGEAASLPSYQLAVAAVVGLAVGGAAWLLARRRA</sequence>
<feature type="transmembrane region" description="Helical" evidence="1">
    <location>
        <begin position="129"/>
        <end position="149"/>
    </location>
</feature>
<gene>
    <name evidence="3" type="ORF">DVZ84_20110</name>
</gene>
<evidence type="ECO:0000313" key="3">
    <source>
        <dbReference type="EMBL" id="RDD87132.1"/>
    </source>
</evidence>
<feature type="transmembrane region" description="Helical" evidence="1">
    <location>
        <begin position="12"/>
        <end position="36"/>
    </location>
</feature>
<organism evidence="3 4">
    <name type="scientific">Streptomyces parvulus</name>
    <dbReference type="NCBI Taxonomy" id="146923"/>
    <lineage>
        <taxon>Bacteria</taxon>
        <taxon>Bacillati</taxon>
        <taxon>Actinomycetota</taxon>
        <taxon>Actinomycetes</taxon>
        <taxon>Kitasatosporales</taxon>
        <taxon>Streptomycetaceae</taxon>
        <taxon>Streptomyces</taxon>
    </lineage>
</organism>
<dbReference type="OrthoDB" id="4312988at2"/>
<evidence type="ECO:0000313" key="4">
    <source>
        <dbReference type="Proteomes" id="UP000253742"/>
    </source>
</evidence>
<feature type="transmembrane region" description="Helical" evidence="1">
    <location>
        <begin position="64"/>
        <end position="85"/>
    </location>
</feature>
<evidence type="ECO:0000259" key="2">
    <source>
        <dbReference type="Pfam" id="PF07853"/>
    </source>
</evidence>
<proteinExistence type="predicted"/>
<keyword evidence="1" id="KW-0472">Membrane</keyword>
<keyword evidence="1" id="KW-1133">Transmembrane helix</keyword>
<dbReference type="EMBL" id="QQBH01000013">
    <property type="protein sequence ID" value="RDD87132.1"/>
    <property type="molecule type" value="Genomic_DNA"/>
</dbReference>
<feature type="transmembrane region" description="Helical" evidence="1">
    <location>
        <begin position="97"/>
        <end position="117"/>
    </location>
</feature>
<dbReference type="InterPro" id="IPR012867">
    <property type="entry name" value="DUF1648"/>
</dbReference>
<accession>A0A369V2A9</accession>
<name>A0A369V2A9_9ACTN</name>
<reference evidence="3 4" key="1">
    <citation type="submission" date="2018-07" db="EMBL/GenBank/DDBJ databases">
        <title>Genome guided investigation of antibiotics producing actinomycetales strain isolated from a Macau mangrove ecosystem.</title>
        <authorList>
            <person name="Hu D."/>
        </authorList>
    </citation>
    <scope>NUCLEOTIDE SEQUENCE [LARGE SCALE GENOMIC DNA]</scope>
    <source>
        <strain evidence="3 4">2297</strain>
    </source>
</reference>
<comment type="caution">
    <text evidence="3">The sequence shown here is derived from an EMBL/GenBank/DDBJ whole genome shotgun (WGS) entry which is preliminary data.</text>
</comment>
<dbReference type="Proteomes" id="UP000253742">
    <property type="component" value="Unassembled WGS sequence"/>
</dbReference>
<evidence type="ECO:0000256" key="1">
    <source>
        <dbReference type="SAM" id="Phobius"/>
    </source>
</evidence>
<protein>
    <submittedName>
        <fullName evidence="3">DUF1648 domain-containing protein</fullName>
    </submittedName>
</protein>
<dbReference type="AlphaFoldDB" id="A0A369V2A9"/>
<dbReference type="Pfam" id="PF07853">
    <property type="entry name" value="DUF1648"/>
    <property type="match status" value="1"/>
</dbReference>
<feature type="domain" description="DUF1648" evidence="2">
    <location>
        <begin position="26"/>
        <end position="70"/>
    </location>
</feature>
<dbReference type="RefSeq" id="WP_114530194.1">
    <property type="nucleotide sequence ID" value="NZ_JBEXDJ010000007.1"/>
</dbReference>
<keyword evidence="1" id="KW-0812">Transmembrane</keyword>